<dbReference type="RefSeq" id="WP_167748983.1">
    <property type="nucleotide sequence ID" value="NZ_CP039734.2"/>
</dbReference>
<organism evidence="1 2">
    <name type="scientific">Sulfurospirillum diekertiae</name>
    <dbReference type="NCBI Taxonomy" id="1854492"/>
    <lineage>
        <taxon>Bacteria</taxon>
        <taxon>Pseudomonadati</taxon>
        <taxon>Campylobacterota</taxon>
        <taxon>Epsilonproteobacteria</taxon>
        <taxon>Campylobacterales</taxon>
        <taxon>Sulfurospirillaceae</taxon>
        <taxon>Sulfurospirillum</taxon>
    </lineage>
</organism>
<accession>A0AA92FF15</accession>
<dbReference type="EMBL" id="CP039734">
    <property type="protein sequence ID" value="QIR74751.1"/>
    <property type="molecule type" value="Genomic_DNA"/>
</dbReference>
<dbReference type="Proteomes" id="UP000502831">
    <property type="component" value="Chromosome"/>
</dbReference>
<proteinExistence type="predicted"/>
<reference evidence="1 2" key="1">
    <citation type="journal article" date="2017" name="Environ. Sci. Technol.">
        <title>Organohalide Respiration with Chlorinated Ethenes under Low pH Conditions.</title>
        <authorList>
            <person name="Yang Y."/>
            <person name="Capiro N.L."/>
            <person name="Marcet T.F."/>
            <person name="Yan J."/>
            <person name="Pennell K.D."/>
            <person name="Loffler F.E."/>
        </authorList>
    </citation>
    <scope>NUCLEOTIDE SEQUENCE [LARGE SCALE GENOMIC DNA]</scope>
    <source>
        <strain evidence="1 2">ACSDCE</strain>
    </source>
</reference>
<protein>
    <submittedName>
        <fullName evidence="1">Uncharacterized protein</fullName>
    </submittedName>
</protein>
<sequence length="453" mass="53120">MKNFEDIKYICGIDTLYYFCESSLTYDDLFLDILDQMECVKGKFEKKEIEYDNADISISINQVTLSSLGKSEGYYWFKDINEFFKIGFKDTQTNRGLHDIRVQLLGNGIYTLGIKSIVEFIDAMIEGFIIKEHPITRIDLNTFIQYDLGFIDKSMFVTRKRNYSTISEIGGANEIQTLYVGKPPFKLRVYNKALELKQSKKQEVMEEYFRVNGFDLVQPIFNVEFEMHRSHLRAFNIITIDDALSNAQKLFKQAMDDIRLIDLNTISNKDIENNTKNRAKTLPIWEFIKECYSIEDFLQVTSPLERIKRKATIYDDTSFTKEHKLLIRKGLINSVTITKELLIQNLDETVQELHEPTSPMPKPFHYPKDFIPLEIKQFDGTKQHFRLLRNGQLIKPVNVLSVTRLSDFELLQYLDDITADFKKEGMDFNTTNKRYKVAYDEAVRRKLKPEIPF</sequence>
<gene>
    <name evidence="1" type="ORF">FA584_00355</name>
</gene>
<evidence type="ECO:0000313" key="2">
    <source>
        <dbReference type="Proteomes" id="UP000502831"/>
    </source>
</evidence>
<dbReference type="AlphaFoldDB" id="A0AA92FF15"/>
<name>A0AA92FF15_9BACT</name>
<evidence type="ECO:0000313" key="1">
    <source>
        <dbReference type="EMBL" id="QIR74751.1"/>
    </source>
</evidence>